<comment type="function">
    <text evidence="1">Accessory subunit of the mitochondrial membrane respiratory chain NADH dehydrogenase (Complex I), that is believed not to be involved in catalysis. Complex I functions in the transfer of electrons from NADH to the respiratory chain. The immediate electron acceptor for the enzyme is believed to be ubiquinone.</text>
</comment>
<comment type="similarity">
    <text evidence="4">Belongs to the complex I NDUFS5 subunit family.</text>
</comment>
<keyword evidence="8" id="KW-0249">Electron transport</keyword>
<evidence type="ECO:0000256" key="4">
    <source>
        <dbReference type="ARBA" id="ARBA00007372"/>
    </source>
</evidence>
<dbReference type="Proteomes" id="UP001292079">
    <property type="component" value="Unassembled WGS sequence"/>
</dbReference>
<dbReference type="GO" id="GO:0005758">
    <property type="term" value="C:mitochondrial intermembrane space"/>
    <property type="evidence" value="ECO:0007669"/>
    <property type="project" value="UniProtKB-SubCell"/>
</dbReference>
<reference evidence="13" key="1">
    <citation type="submission" date="2022-04" db="EMBL/GenBank/DDBJ databases">
        <authorList>
            <person name="Xu L."/>
            <person name="Lv Z."/>
        </authorList>
    </citation>
    <scope>NUCLEOTIDE SEQUENCE</scope>
    <source>
        <strain evidence="13">LV_2022a</strain>
    </source>
</reference>
<protein>
    <recommendedName>
        <fullName evidence="15">Complex I-15 kDa</fullName>
    </recommendedName>
</protein>
<evidence type="ECO:0000256" key="12">
    <source>
        <dbReference type="PIRSR" id="PIRSR619342-50"/>
    </source>
</evidence>
<evidence type="ECO:0008006" key="15">
    <source>
        <dbReference type="Google" id="ProtNLM"/>
    </source>
</evidence>
<dbReference type="InterPro" id="IPR019342">
    <property type="entry name" value="NADH_UbQ_OxRdtase_FeS-su5"/>
</dbReference>
<dbReference type="GO" id="GO:0005743">
    <property type="term" value="C:mitochondrial inner membrane"/>
    <property type="evidence" value="ECO:0007669"/>
    <property type="project" value="UniProtKB-SubCell"/>
</dbReference>
<keyword evidence="11 12" id="KW-1015">Disulfide bond</keyword>
<proteinExistence type="inferred from homology"/>
<keyword evidence="7" id="KW-0999">Mitochondrion inner membrane</keyword>
<keyword evidence="5" id="KW-0813">Transport</keyword>
<keyword evidence="14" id="KW-1185">Reference proteome</keyword>
<dbReference type="EMBL" id="JALJAT010000001">
    <property type="protein sequence ID" value="KAK4474434.1"/>
    <property type="molecule type" value="Genomic_DNA"/>
</dbReference>
<evidence type="ECO:0000256" key="7">
    <source>
        <dbReference type="ARBA" id="ARBA00022792"/>
    </source>
</evidence>
<comment type="subcellular location">
    <subcellularLocation>
        <location evidence="3">Mitochondrion inner membrane</location>
        <topology evidence="3">Peripheral membrane protein</topology>
    </subcellularLocation>
    <subcellularLocation>
        <location evidence="2">Mitochondrion intermembrane space</location>
    </subcellularLocation>
</comment>
<evidence type="ECO:0000256" key="9">
    <source>
        <dbReference type="ARBA" id="ARBA00023128"/>
    </source>
</evidence>
<comment type="caution">
    <text evidence="13">The sequence shown here is derived from an EMBL/GenBank/DDBJ whole genome shotgun (WGS) entry which is preliminary data.</text>
</comment>
<evidence type="ECO:0000256" key="1">
    <source>
        <dbReference type="ARBA" id="ARBA00003195"/>
    </source>
</evidence>
<keyword evidence="10" id="KW-0472">Membrane</keyword>
<gene>
    <name evidence="13" type="ORF">MN116_001590</name>
</gene>
<evidence type="ECO:0000313" key="14">
    <source>
        <dbReference type="Proteomes" id="UP001292079"/>
    </source>
</evidence>
<evidence type="ECO:0000256" key="5">
    <source>
        <dbReference type="ARBA" id="ARBA00022448"/>
    </source>
</evidence>
<evidence type="ECO:0000256" key="11">
    <source>
        <dbReference type="ARBA" id="ARBA00023157"/>
    </source>
</evidence>
<name>A0AAE1ZJC6_SCHME</name>
<accession>A0AAE1ZJC6</accession>
<evidence type="ECO:0000313" key="13">
    <source>
        <dbReference type="EMBL" id="KAK4474434.1"/>
    </source>
</evidence>
<feature type="disulfide bond" evidence="12">
    <location>
        <begin position="105"/>
        <end position="118"/>
    </location>
</feature>
<dbReference type="AlphaFoldDB" id="A0AAE1ZJC6"/>
<dbReference type="Pfam" id="PF10200">
    <property type="entry name" value="Ndufs5"/>
    <property type="match status" value="1"/>
</dbReference>
<reference evidence="13" key="2">
    <citation type="journal article" date="2023" name="Infect Dis Poverty">
        <title>Chromosome-scale genome of the human blood fluke Schistosoma mekongi and its implications for public health.</title>
        <authorList>
            <person name="Zhou M."/>
            <person name="Xu L."/>
            <person name="Xu D."/>
            <person name="Chen W."/>
            <person name="Khan J."/>
            <person name="Hu Y."/>
            <person name="Huang H."/>
            <person name="Wei H."/>
            <person name="Zhang Y."/>
            <person name="Chusongsang P."/>
            <person name="Tanasarnprasert K."/>
            <person name="Hu X."/>
            <person name="Limpanont Y."/>
            <person name="Lv Z."/>
        </authorList>
    </citation>
    <scope>NUCLEOTIDE SEQUENCE</scope>
    <source>
        <strain evidence="13">LV_2022a</strain>
    </source>
</reference>
<keyword evidence="9" id="KW-0496">Mitochondrion</keyword>
<evidence type="ECO:0000256" key="10">
    <source>
        <dbReference type="ARBA" id="ARBA00023136"/>
    </source>
</evidence>
<sequence length="166" mass="19496">MASVVTNPDLLNHLNDEARLKENRKLPVAMRTVQPLEEFLRKVYGGKRPFEAEQGFPITYKLGGNFLHRPIIDVPKLQMGVSWFTMQSPFKPRFCQIMERDFFRCVSRVGLQNTDKLCKIYWEDLVECQNHDKARKRALMMEKVRKLKKVAPMTNVPYSAYQDPNF</sequence>
<evidence type="ECO:0000256" key="6">
    <source>
        <dbReference type="ARBA" id="ARBA00022660"/>
    </source>
</evidence>
<evidence type="ECO:0000256" key="2">
    <source>
        <dbReference type="ARBA" id="ARBA00004569"/>
    </source>
</evidence>
<feature type="disulfide bond" evidence="12">
    <location>
        <begin position="95"/>
        <end position="128"/>
    </location>
</feature>
<keyword evidence="6" id="KW-0679">Respiratory chain</keyword>
<evidence type="ECO:0000256" key="3">
    <source>
        <dbReference type="ARBA" id="ARBA00004637"/>
    </source>
</evidence>
<evidence type="ECO:0000256" key="8">
    <source>
        <dbReference type="ARBA" id="ARBA00022982"/>
    </source>
</evidence>
<organism evidence="13 14">
    <name type="scientific">Schistosoma mekongi</name>
    <name type="common">Parasitic worm</name>
    <dbReference type="NCBI Taxonomy" id="38744"/>
    <lineage>
        <taxon>Eukaryota</taxon>
        <taxon>Metazoa</taxon>
        <taxon>Spiralia</taxon>
        <taxon>Lophotrochozoa</taxon>
        <taxon>Platyhelminthes</taxon>
        <taxon>Trematoda</taxon>
        <taxon>Digenea</taxon>
        <taxon>Strigeidida</taxon>
        <taxon>Schistosomatoidea</taxon>
        <taxon>Schistosomatidae</taxon>
        <taxon>Schistosoma</taxon>
    </lineage>
</organism>